<dbReference type="GO" id="GO:0004467">
    <property type="term" value="F:long-chain fatty acid-CoA ligase activity"/>
    <property type="evidence" value="ECO:0007669"/>
    <property type="project" value="UniProtKB-EC"/>
</dbReference>
<dbReference type="GO" id="GO:0005886">
    <property type="term" value="C:plasma membrane"/>
    <property type="evidence" value="ECO:0007669"/>
    <property type="project" value="TreeGrafter"/>
</dbReference>
<dbReference type="SUPFAM" id="SSF56801">
    <property type="entry name" value="Acetyl-CoA synthetase-like"/>
    <property type="match status" value="1"/>
</dbReference>
<gene>
    <name evidence="9" type="ORF">V1264_001749</name>
</gene>
<dbReference type="FunFam" id="3.30.300.30:FF:000002">
    <property type="entry name" value="Long-chain fatty acid transport protein 1"/>
    <property type="match status" value="1"/>
</dbReference>
<dbReference type="GO" id="GO:0005324">
    <property type="term" value="F:long-chain fatty acid transmembrane transporter activity"/>
    <property type="evidence" value="ECO:0007669"/>
    <property type="project" value="TreeGrafter"/>
</dbReference>
<name>A0AAN9GR93_9CAEN</name>
<evidence type="ECO:0000256" key="1">
    <source>
        <dbReference type="ARBA" id="ARBA00006432"/>
    </source>
</evidence>
<feature type="domain" description="AMP-dependent synthetase/ligase" evidence="8">
    <location>
        <begin position="60"/>
        <end position="395"/>
    </location>
</feature>
<dbReference type="EMBL" id="JBAMIC010000001">
    <property type="protein sequence ID" value="KAK7115985.1"/>
    <property type="molecule type" value="Genomic_DNA"/>
</dbReference>
<dbReference type="Pfam" id="PF00501">
    <property type="entry name" value="AMP-binding"/>
    <property type="match status" value="1"/>
</dbReference>
<protein>
    <recommendedName>
        <fullName evidence="4">long-chain-fatty-acid--CoA ligase</fullName>
        <ecNumber evidence="4">6.2.1.3</ecNumber>
    </recommendedName>
    <alternativeName>
        <fullName evidence="6">Long-chain-fatty-acid--CoA ligase</fullName>
    </alternativeName>
</protein>
<dbReference type="GO" id="GO:0005789">
    <property type="term" value="C:endoplasmic reticulum membrane"/>
    <property type="evidence" value="ECO:0007669"/>
    <property type="project" value="TreeGrafter"/>
</dbReference>
<proteinExistence type="inferred from homology"/>
<keyword evidence="3" id="KW-0443">Lipid metabolism</keyword>
<keyword evidence="10" id="KW-1185">Reference proteome</keyword>
<dbReference type="Gene3D" id="3.30.300.30">
    <property type="match status" value="1"/>
</dbReference>
<evidence type="ECO:0000256" key="7">
    <source>
        <dbReference type="ARBA" id="ARBA00048666"/>
    </source>
</evidence>
<keyword evidence="3" id="KW-0276">Fatty acid metabolism</keyword>
<dbReference type="Gene3D" id="3.40.50.12780">
    <property type="entry name" value="N-terminal domain of ligase-like"/>
    <property type="match status" value="1"/>
</dbReference>
<comment type="similarity">
    <text evidence="1">Belongs to the ATP-dependent AMP-binding enzyme family.</text>
</comment>
<reference evidence="9 10" key="1">
    <citation type="submission" date="2024-02" db="EMBL/GenBank/DDBJ databases">
        <title>Chromosome-scale genome assembly of the rough periwinkle Littorina saxatilis.</title>
        <authorList>
            <person name="De Jode A."/>
            <person name="Faria R."/>
            <person name="Formenti G."/>
            <person name="Sims Y."/>
            <person name="Smith T.P."/>
            <person name="Tracey A."/>
            <person name="Wood J.M.D."/>
            <person name="Zagrodzka Z.B."/>
            <person name="Johannesson K."/>
            <person name="Butlin R.K."/>
            <person name="Leder E.H."/>
        </authorList>
    </citation>
    <scope>NUCLEOTIDE SEQUENCE [LARGE SCALE GENOMIC DNA]</scope>
    <source>
        <strain evidence="9">Snail1</strain>
        <tissue evidence="9">Muscle</tissue>
    </source>
</reference>
<dbReference type="InterPro" id="IPR045851">
    <property type="entry name" value="AMP-bd_C_sf"/>
</dbReference>
<keyword evidence="2" id="KW-0436">Ligase</keyword>
<dbReference type="InterPro" id="IPR042099">
    <property type="entry name" value="ANL_N_sf"/>
</dbReference>
<dbReference type="GO" id="GO:0044539">
    <property type="term" value="P:long-chain fatty acid import into cell"/>
    <property type="evidence" value="ECO:0007669"/>
    <property type="project" value="TreeGrafter"/>
</dbReference>
<accession>A0AAN9GR93</accession>
<comment type="catalytic activity">
    <reaction evidence="5">
        <text>a very long-chain fatty acid + ATP + CoA = a very long-chain fatty acyl-CoA + AMP + diphosphate</text>
        <dbReference type="Rhea" id="RHEA:54536"/>
        <dbReference type="ChEBI" id="CHEBI:30616"/>
        <dbReference type="ChEBI" id="CHEBI:33019"/>
        <dbReference type="ChEBI" id="CHEBI:57287"/>
        <dbReference type="ChEBI" id="CHEBI:58950"/>
        <dbReference type="ChEBI" id="CHEBI:138261"/>
        <dbReference type="ChEBI" id="CHEBI:456215"/>
    </reaction>
    <physiologicalReaction direction="left-to-right" evidence="5">
        <dbReference type="Rhea" id="RHEA:54537"/>
    </physiologicalReaction>
</comment>
<evidence type="ECO:0000259" key="8">
    <source>
        <dbReference type="Pfam" id="PF00501"/>
    </source>
</evidence>
<evidence type="ECO:0000313" key="10">
    <source>
        <dbReference type="Proteomes" id="UP001374579"/>
    </source>
</evidence>
<dbReference type="PANTHER" id="PTHR43107">
    <property type="entry name" value="LONG-CHAIN FATTY ACID TRANSPORT PROTEIN"/>
    <property type="match status" value="1"/>
</dbReference>
<sequence length="629" mass="70286">MPPSVLDKALIGVAGAAGAGILAWQTQFPWIKYDLQIIQMGRRLLKFRDEFMSSYLVNKFEKHVQTHPKKAMVIFEDCVYTYEFMDEQANKVANVMRELGFQCGDTVAMMIHNEPAFIWTLLGLQKLGVAVALINVNLRFKPLSHSVFATEPKAFFVGAGEDLLHSVSDVLEDFGGLPVYVQGLTPGQVPIGLHDFDSLFRRALPVRPDPSLRAGMTPDSTMAYIYTSGTTGLPKPVFISQTKANGIGSAMQIVGLDADDVIYTVLPLYHSAGGGIGLYGLFDRGCTMVLRKKFSASHFWSDCRKFNITLVQYIGEIFRYILAQPQHELDSVHKVRAAFGNGLRKDIFEAVQKRFKIPLIAEFFGATEGVSMLINIANRPGAIGRVSPFLNLLDPDPKALVKCDYTTALPIRDKNGYCIKVKPGETGLFLSKVPDIALAKGDLVVYKASKDSNEKKLVRNAFKEGDLYFNYGDVLYLDKDYFVYFHDRIGDTFRWKGENVSTTEVANVVSMPDFIHDANIYGVRIPGHDGRAGMAALTLNEGERITPERLKEIYKVCEDDLPSYSRPLFLRILPDAVLTGTFKQQKVELVKQGYDPTQVKDDLYYLDAKNKTYRPLTPQGLASFLQSRL</sequence>
<evidence type="ECO:0000256" key="2">
    <source>
        <dbReference type="ARBA" id="ARBA00022598"/>
    </source>
</evidence>
<dbReference type="InterPro" id="IPR000873">
    <property type="entry name" value="AMP-dep_synth/lig_dom"/>
</dbReference>
<evidence type="ECO:0000256" key="5">
    <source>
        <dbReference type="ARBA" id="ARBA00036527"/>
    </source>
</evidence>
<dbReference type="InterPro" id="IPR020845">
    <property type="entry name" value="AMP-binding_CS"/>
</dbReference>
<evidence type="ECO:0000256" key="6">
    <source>
        <dbReference type="ARBA" id="ARBA00041297"/>
    </source>
</evidence>
<dbReference type="Proteomes" id="UP001374579">
    <property type="component" value="Unassembled WGS sequence"/>
</dbReference>
<dbReference type="PANTHER" id="PTHR43107:SF22">
    <property type="entry name" value="VERY LONG-CHAIN ACYL-COA SYNTHETASE"/>
    <property type="match status" value="1"/>
</dbReference>
<dbReference type="EC" id="6.2.1.3" evidence="4"/>
<evidence type="ECO:0000256" key="3">
    <source>
        <dbReference type="ARBA" id="ARBA00022832"/>
    </source>
</evidence>
<evidence type="ECO:0000313" key="9">
    <source>
        <dbReference type="EMBL" id="KAK7115985.1"/>
    </source>
</evidence>
<organism evidence="9 10">
    <name type="scientific">Littorina saxatilis</name>
    <dbReference type="NCBI Taxonomy" id="31220"/>
    <lineage>
        <taxon>Eukaryota</taxon>
        <taxon>Metazoa</taxon>
        <taxon>Spiralia</taxon>
        <taxon>Lophotrochozoa</taxon>
        <taxon>Mollusca</taxon>
        <taxon>Gastropoda</taxon>
        <taxon>Caenogastropoda</taxon>
        <taxon>Littorinimorpha</taxon>
        <taxon>Littorinoidea</taxon>
        <taxon>Littorinidae</taxon>
        <taxon>Littorina</taxon>
    </lineage>
</organism>
<dbReference type="PROSITE" id="PS00455">
    <property type="entry name" value="AMP_BINDING"/>
    <property type="match status" value="1"/>
</dbReference>
<comment type="catalytic activity">
    <reaction evidence="7">
        <text>tetracosanoate + ATP + CoA = tetracosanoyl-CoA + AMP + diphosphate</text>
        <dbReference type="Rhea" id="RHEA:33639"/>
        <dbReference type="ChEBI" id="CHEBI:30616"/>
        <dbReference type="ChEBI" id="CHEBI:31014"/>
        <dbReference type="ChEBI" id="CHEBI:33019"/>
        <dbReference type="ChEBI" id="CHEBI:57287"/>
        <dbReference type="ChEBI" id="CHEBI:65052"/>
        <dbReference type="ChEBI" id="CHEBI:456215"/>
    </reaction>
    <physiologicalReaction direction="left-to-right" evidence="7">
        <dbReference type="Rhea" id="RHEA:33640"/>
    </physiologicalReaction>
</comment>
<evidence type="ECO:0000256" key="4">
    <source>
        <dbReference type="ARBA" id="ARBA00026121"/>
    </source>
</evidence>
<dbReference type="AlphaFoldDB" id="A0AAN9GR93"/>
<comment type="caution">
    <text evidence="9">The sequence shown here is derived from an EMBL/GenBank/DDBJ whole genome shotgun (WGS) entry which is preliminary data.</text>
</comment>